<keyword evidence="1" id="KW-0812">Transmembrane</keyword>
<feature type="transmembrane region" description="Helical" evidence="1">
    <location>
        <begin position="59"/>
        <end position="87"/>
    </location>
</feature>
<keyword evidence="1" id="KW-1133">Transmembrane helix</keyword>
<proteinExistence type="predicted"/>
<keyword evidence="1" id="KW-0472">Membrane</keyword>
<organism evidence="2 3">
    <name type="scientific">Armadillidium nasatum</name>
    <dbReference type="NCBI Taxonomy" id="96803"/>
    <lineage>
        <taxon>Eukaryota</taxon>
        <taxon>Metazoa</taxon>
        <taxon>Ecdysozoa</taxon>
        <taxon>Arthropoda</taxon>
        <taxon>Crustacea</taxon>
        <taxon>Multicrustacea</taxon>
        <taxon>Malacostraca</taxon>
        <taxon>Eumalacostraca</taxon>
        <taxon>Peracarida</taxon>
        <taxon>Isopoda</taxon>
        <taxon>Oniscidea</taxon>
        <taxon>Crinocheta</taxon>
        <taxon>Armadillidiidae</taxon>
        <taxon>Armadillidium</taxon>
    </lineage>
</organism>
<dbReference type="EMBL" id="SEYY01014065">
    <property type="protein sequence ID" value="KAB7500401.1"/>
    <property type="molecule type" value="Genomic_DNA"/>
</dbReference>
<gene>
    <name evidence="2" type="ORF">Anas_02981</name>
</gene>
<dbReference type="AlphaFoldDB" id="A0A5N5T1N7"/>
<dbReference type="Proteomes" id="UP000326759">
    <property type="component" value="Unassembled WGS sequence"/>
</dbReference>
<evidence type="ECO:0000256" key="1">
    <source>
        <dbReference type="SAM" id="Phobius"/>
    </source>
</evidence>
<feature type="non-terminal residue" evidence="2">
    <location>
        <position position="313"/>
    </location>
</feature>
<reference evidence="2 3" key="1">
    <citation type="journal article" date="2019" name="PLoS Biol.">
        <title>Sex chromosomes control vertical transmission of feminizing Wolbachia symbionts in an isopod.</title>
        <authorList>
            <person name="Becking T."/>
            <person name="Chebbi M.A."/>
            <person name="Giraud I."/>
            <person name="Moumen B."/>
            <person name="Laverre T."/>
            <person name="Caubet Y."/>
            <person name="Peccoud J."/>
            <person name="Gilbert C."/>
            <person name="Cordaux R."/>
        </authorList>
    </citation>
    <scope>NUCLEOTIDE SEQUENCE [LARGE SCALE GENOMIC DNA]</scope>
    <source>
        <strain evidence="2">ANa2</strain>
        <tissue evidence="2">Whole body excluding digestive tract and cuticle</tissue>
    </source>
</reference>
<protein>
    <submittedName>
        <fullName evidence="2">Uncharacterized protein</fullName>
    </submittedName>
</protein>
<comment type="caution">
    <text evidence="2">The sequence shown here is derived from an EMBL/GenBank/DDBJ whole genome shotgun (WGS) entry which is preliminary data.</text>
</comment>
<dbReference type="OrthoDB" id="6366328at2759"/>
<evidence type="ECO:0000313" key="3">
    <source>
        <dbReference type="Proteomes" id="UP000326759"/>
    </source>
</evidence>
<keyword evidence="3" id="KW-1185">Reference proteome</keyword>
<name>A0A5N5T1N7_9CRUS</name>
<accession>A0A5N5T1N7</accession>
<sequence length="313" mass="35674">MTDRTPYSVCQDRHGSNSTLEYHECMCQYNYSYGRYSKFKGIQMKHCHTAAEMMKMGSFYTYVIIGAVGIVIGVSVIAAVCSFKWYMETKKNPCKCCSFFCCCKKPVKKKNLEGNHVVNVFEQNETGHTWSPVSLPPSREQEDLDCSAQMDDSRDPSVCMNFCLSDPVQDCCELFDCDILWRKKSIYTIPIFGRKKQQNLQRRPTRPAPPVPKAVVLPQVKNPEPIIFDEEEECEPVPEAPPSPEPVRTIPPKAMYVDPLAFLHKTFAKNNPQLEKEVKDETDGKQEHLYSKFKNMVLSKVKKSASVASVNKL</sequence>
<evidence type="ECO:0000313" key="2">
    <source>
        <dbReference type="EMBL" id="KAB7500401.1"/>
    </source>
</evidence>